<dbReference type="InterPro" id="IPR040676">
    <property type="entry name" value="DUF5641"/>
</dbReference>
<dbReference type="PANTHER" id="PTHR47331:SF5">
    <property type="entry name" value="RIBONUCLEASE H"/>
    <property type="match status" value="1"/>
</dbReference>
<feature type="transmembrane region" description="Helical" evidence="1">
    <location>
        <begin position="20"/>
        <end position="42"/>
    </location>
</feature>
<keyword evidence="1" id="KW-0812">Transmembrane</keyword>
<organism evidence="3 4">
    <name type="scientific">Pararge aegeria aegeria</name>
    <dbReference type="NCBI Taxonomy" id="348720"/>
    <lineage>
        <taxon>Eukaryota</taxon>
        <taxon>Metazoa</taxon>
        <taxon>Ecdysozoa</taxon>
        <taxon>Arthropoda</taxon>
        <taxon>Hexapoda</taxon>
        <taxon>Insecta</taxon>
        <taxon>Pterygota</taxon>
        <taxon>Neoptera</taxon>
        <taxon>Endopterygota</taxon>
        <taxon>Lepidoptera</taxon>
        <taxon>Glossata</taxon>
        <taxon>Ditrysia</taxon>
        <taxon>Papilionoidea</taxon>
        <taxon>Nymphalidae</taxon>
        <taxon>Satyrinae</taxon>
        <taxon>Satyrini</taxon>
        <taxon>Parargina</taxon>
        <taxon>Pararge</taxon>
    </lineage>
</organism>
<dbReference type="AlphaFoldDB" id="A0A8S4RSU3"/>
<reference evidence="3" key="1">
    <citation type="submission" date="2022-03" db="EMBL/GenBank/DDBJ databases">
        <authorList>
            <person name="Lindestad O."/>
        </authorList>
    </citation>
    <scope>NUCLEOTIDE SEQUENCE</scope>
</reference>
<dbReference type="OrthoDB" id="5984724at2759"/>
<evidence type="ECO:0000313" key="3">
    <source>
        <dbReference type="EMBL" id="CAH2240951.1"/>
    </source>
</evidence>
<evidence type="ECO:0000313" key="4">
    <source>
        <dbReference type="Proteomes" id="UP000838756"/>
    </source>
</evidence>
<keyword evidence="1" id="KW-0472">Membrane</keyword>
<keyword evidence="1" id="KW-1133">Transmembrane helix</keyword>
<dbReference type="PANTHER" id="PTHR47331">
    <property type="entry name" value="PHD-TYPE DOMAIN-CONTAINING PROTEIN"/>
    <property type="match status" value="1"/>
</dbReference>
<gene>
    <name evidence="3" type="primary">jg9687</name>
    <name evidence="3" type="ORF">PAEG_LOCUS17434</name>
</gene>
<dbReference type="Pfam" id="PF18701">
    <property type="entry name" value="DUF5641"/>
    <property type="match status" value="1"/>
</dbReference>
<keyword evidence="4" id="KW-1185">Reference proteome</keyword>
<feature type="domain" description="DUF5641" evidence="2">
    <location>
        <begin position="67"/>
        <end position="127"/>
    </location>
</feature>
<evidence type="ECO:0000259" key="2">
    <source>
        <dbReference type="Pfam" id="PF18701"/>
    </source>
</evidence>
<dbReference type="Proteomes" id="UP000838756">
    <property type="component" value="Unassembled WGS sequence"/>
</dbReference>
<protein>
    <submittedName>
        <fullName evidence="3">Jg9687 protein</fullName>
    </submittedName>
</protein>
<name>A0A8S4RSU3_9NEOP</name>
<sequence>MTTTEMPGWTKENRADAGVVSLRWLAAGALATALALLAAALADARLPAALGRAASPQRFRGQVAHEHLENIKIGDVVVIKDDNLPAGKWAMGRVTEVHPGHDGLIRVVTLKTKNGLMKRPVAKLSILSLQPQKEGSVYQQEKERKEDKYQSSKKYRSASKVSNFMSMTITFILFITFISPTSASYNITHFKNNQSVYLDYISDLQIIRAEWTMIV</sequence>
<comment type="caution">
    <text evidence="3">The sequence shown here is derived from an EMBL/GenBank/DDBJ whole genome shotgun (WGS) entry which is preliminary data.</text>
</comment>
<proteinExistence type="predicted"/>
<feature type="transmembrane region" description="Helical" evidence="1">
    <location>
        <begin position="161"/>
        <end position="179"/>
    </location>
</feature>
<evidence type="ECO:0000256" key="1">
    <source>
        <dbReference type="SAM" id="Phobius"/>
    </source>
</evidence>
<accession>A0A8S4RSU3</accession>
<dbReference type="EMBL" id="CAKXAJ010025557">
    <property type="protein sequence ID" value="CAH2240951.1"/>
    <property type="molecule type" value="Genomic_DNA"/>
</dbReference>